<dbReference type="PATRIC" id="fig|1229521.3.peg.1235"/>
<keyword evidence="3" id="KW-1185">Reference proteome</keyword>
<keyword evidence="2" id="KW-0413">Isomerase</keyword>
<evidence type="ECO:0000313" key="3">
    <source>
        <dbReference type="Proteomes" id="UP000019464"/>
    </source>
</evidence>
<accession>W9UXS6</accession>
<dbReference type="PANTHER" id="PTHR12110:SF21">
    <property type="entry name" value="XYLOSE ISOMERASE-LIKE TIM BARREL DOMAIN-CONTAINING PROTEIN"/>
    <property type="match status" value="1"/>
</dbReference>
<proteinExistence type="predicted"/>
<dbReference type="AlphaFoldDB" id="W9UXS6"/>
<evidence type="ECO:0000313" key="2">
    <source>
        <dbReference type="EMBL" id="EXJ11854.1"/>
    </source>
</evidence>
<dbReference type="GO" id="GO:0016853">
    <property type="term" value="F:isomerase activity"/>
    <property type="evidence" value="ECO:0007669"/>
    <property type="project" value="UniProtKB-KW"/>
</dbReference>
<dbReference type="RefSeq" id="WP_036508932.1">
    <property type="nucleotide sequence ID" value="NZ_AONB01000004.1"/>
</dbReference>
<dbReference type="Gene3D" id="3.20.20.150">
    <property type="entry name" value="Divalent-metal-dependent TIM barrel enzymes"/>
    <property type="match status" value="1"/>
</dbReference>
<sequence length="275" mass="30143">MPNLSPKFALNHMICPRFTASELIQSAATMGLKAVELRNDVQSNSVIDLAQARDLGTLAKRQGIEILSINALYPFNIWNEERKVQAEKLASLVQACGGRGLVLCPLVDANNTASADEKQAQLSESLQALAGILEKYEIQGYVEALGFPISSIRTKRQIIDTISALGLSERFGLVHDTFHHVGAQESEFFAKQTGLVHISGVEDPEISFDDMLDSHRLLVGPNDRLNSVEQIKTLLTSGYDGYISFEPFAESVWNLTDPLSAVQASMDFIHAQLNA</sequence>
<dbReference type="PANTHER" id="PTHR12110">
    <property type="entry name" value="HYDROXYPYRUVATE ISOMERASE"/>
    <property type="match status" value="1"/>
</dbReference>
<dbReference type="InterPro" id="IPR036237">
    <property type="entry name" value="Xyl_isomerase-like_sf"/>
</dbReference>
<dbReference type="InterPro" id="IPR050312">
    <property type="entry name" value="IolE/XylAMocC-like"/>
</dbReference>
<feature type="domain" description="Xylose isomerase-like TIM barrel" evidence="1">
    <location>
        <begin position="25"/>
        <end position="269"/>
    </location>
</feature>
<evidence type="ECO:0000259" key="1">
    <source>
        <dbReference type="Pfam" id="PF01261"/>
    </source>
</evidence>
<dbReference type="STRING" id="1229521.D791_01227"/>
<organism evidence="2 3">
    <name type="scientific">Nitrincola nitratireducens</name>
    <dbReference type="NCBI Taxonomy" id="1229521"/>
    <lineage>
        <taxon>Bacteria</taxon>
        <taxon>Pseudomonadati</taxon>
        <taxon>Pseudomonadota</taxon>
        <taxon>Gammaproteobacteria</taxon>
        <taxon>Oceanospirillales</taxon>
        <taxon>Oceanospirillaceae</taxon>
        <taxon>Nitrincola</taxon>
    </lineage>
</organism>
<dbReference type="Pfam" id="PF01261">
    <property type="entry name" value="AP_endonuc_2"/>
    <property type="match status" value="1"/>
</dbReference>
<dbReference type="Proteomes" id="UP000019464">
    <property type="component" value="Unassembled WGS sequence"/>
</dbReference>
<protein>
    <submittedName>
        <fullName evidence="2">Inosose isomerase</fullName>
        <ecNumber evidence="2">5.3.99.-</ecNumber>
    </submittedName>
</protein>
<dbReference type="SUPFAM" id="SSF51658">
    <property type="entry name" value="Xylose isomerase-like"/>
    <property type="match status" value="1"/>
</dbReference>
<comment type="caution">
    <text evidence="2">The sequence shown here is derived from an EMBL/GenBank/DDBJ whole genome shotgun (WGS) entry which is preliminary data.</text>
</comment>
<reference evidence="2 3" key="2">
    <citation type="journal article" date="2015" name="Syst. Appl. Microbiol.">
        <title>Nitrincola nitratireducens sp. nov. isolated from a haloalkaline crater lake.</title>
        <authorList>
            <person name="Singh A."/>
            <person name="Vaidya B."/>
            <person name="Tanuku N.R."/>
            <person name="Pinnaka A.K."/>
        </authorList>
    </citation>
    <scope>NUCLEOTIDE SEQUENCE [LARGE SCALE GENOMIC DNA]</scope>
    <source>
        <strain evidence="2 3">AK23</strain>
    </source>
</reference>
<dbReference type="EMBL" id="AONB01000004">
    <property type="protein sequence ID" value="EXJ11854.1"/>
    <property type="molecule type" value="Genomic_DNA"/>
</dbReference>
<reference evidence="3" key="1">
    <citation type="submission" date="2012-11" db="EMBL/GenBank/DDBJ databases">
        <authorList>
            <person name="Singh A."/>
            <person name="Pinnaka A.K."/>
            <person name="Vaidya B."/>
        </authorList>
    </citation>
    <scope>NUCLEOTIDE SEQUENCE [LARGE SCALE GENOMIC DNA]</scope>
    <source>
        <strain evidence="3">AK23</strain>
    </source>
</reference>
<name>W9UXS6_9GAMM</name>
<dbReference type="EC" id="5.3.99.-" evidence="2"/>
<dbReference type="OrthoDB" id="2274384at2"/>
<dbReference type="InterPro" id="IPR014621">
    <property type="entry name" value="UCP036778_sugar_epimerase"/>
</dbReference>
<dbReference type="PIRSF" id="PIRSF036778">
    <property type="entry name" value="UCP036778"/>
    <property type="match status" value="1"/>
</dbReference>
<gene>
    <name evidence="2" type="primary">iolI_1</name>
    <name evidence="2" type="ORF">D791_01227</name>
</gene>
<dbReference type="InterPro" id="IPR013022">
    <property type="entry name" value="Xyl_isomerase-like_TIM-brl"/>
</dbReference>